<name>A0ABW2YQV9_9SPHI</name>
<protein>
    <recommendedName>
        <fullName evidence="3">DUF4142 domain-containing protein</fullName>
    </recommendedName>
</protein>
<organism evidence="1 2">
    <name type="scientific">Mucilaginibacter calamicampi</name>
    <dbReference type="NCBI Taxonomy" id="1302352"/>
    <lineage>
        <taxon>Bacteria</taxon>
        <taxon>Pseudomonadati</taxon>
        <taxon>Bacteroidota</taxon>
        <taxon>Sphingobacteriia</taxon>
        <taxon>Sphingobacteriales</taxon>
        <taxon>Sphingobacteriaceae</taxon>
        <taxon>Mucilaginibacter</taxon>
    </lineage>
</organism>
<evidence type="ECO:0008006" key="3">
    <source>
        <dbReference type="Google" id="ProtNLM"/>
    </source>
</evidence>
<gene>
    <name evidence="1" type="ORF">ACFQZS_01400</name>
</gene>
<sequence length="210" mass="23433">MKPPSLIIAAFAILLSSCSNPPAGSKPDQAMPKALQNDEKISDVISIKRMGYGNLIQELYDDAVSKDPELEKLEKELAAFNEVKGDSLTKVERFKAKSVEFYSSGSNLSETIADSTLRKKISAILEASNKQYQSKTNKLTRLSKFIEQNEADIKDYHTMLKLMVTLPVIEKYQNQQLLEVTKTANGIAKSAERLKGNTKSLADKFERARK</sequence>
<comment type="caution">
    <text evidence="1">The sequence shown here is derived from an EMBL/GenBank/DDBJ whole genome shotgun (WGS) entry which is preliminary data.</text>
</comment>
<dbReference type="RefSeq" id="WP_377096562.1">
    <property type="nucleotide sequence ID" value="NZ_JBHTHU010000001.1"/>
</dbReference>
<reference evidence="2" key="1">
    <citation type="journal article" date="2019" name="Int. J. Syst. Evol. Microbiol.">
        <title>The Global Catalogue of Microorganisms (GCM) 10K type strain sequencing project: providing services to taxonomists for standard genome sequencing and annotation.</title>
        <authorList>
            <consortium name="The Broad Institute Genomics Platform"/>
            <consortium name="The Broad Institute Genome Sequencing Center for Infectious Disease"/>
            <person name="Wu L."/>
            <person name="Ma J."/>
        </authorList>
    </citation>
    <scope>NUCLEOTIDE SEQUENCE [LARGE SCALE GENOMIC DNA]</scope>
    <source>
        <strain evidence="2">CCUG 63418</strain>
    </source>
</reference>
<dbReference type="PROSITE" id="PS51257">
    <property type="entry name" value="PROKAR_LIPOPROTEIN"/>
    <property type="match status" value="1"/>
</dbReference>
<dbReference type="EMBL" id="JBHTHU010000001">
    <property type="protein sequence ID" value="MFD0748777.1"/>
    <property type="molecule type" value="Genomic_DNA"/>
</dbReference>
<accession>A0ABW2YQV9</accession>
<proteinExistence type="predicted"/>
<evidence type="ECO:0000313" key="2">
    <source>
        <dbReference type="Proteomes" id="UP001596958"/>
    </source>
</evidence>
<keyword evidence="2" id="KW-1185">Reference proteome</keyword>
<dbReference type="Proteomes" id="UP001596958">
    <property type="component" value="Unassembled WGS sequence"/>
</dbReference>
<evidence type="ECO:0000313" key="1">
    <source>
        <dbReference type="EMBL" id="MFD0748777.1"/>
    </source>
</evidence>